<dbReference type="Pfam" id="PF13847">
    <property type="entry name" value="Methyltransf_31"/>
    <property type="match status" value="1"/>
</dbReference>
<evidence type="ECO:0000313" key="8">
    <source>
        <dbReference type="EMBL" id="CUX95881.1"/>
    </source>
</evidence>
<dbReference type="PANTHER" id="PTHR18895:SF74">
    <property type="entry name" value="MTRF1L RELEASE FACTOR GLUTAMINE METHYLTRANSFERASE"/>
    <property type="match status" value="1"/>
</dbReference>
<dbReference type="Pfam" id="PF17827">
    <property type="entry name" value="PrmC_N"/>
    <property type="match status" value="1"/>
</dbReference>
<dbReference type="AlphaFoldDB" id="A0A143WQI5"/>
<evidence type="ECO:0000256" key="1">
    <source>
        <dbReference type="ARBA" id="ARBA00022603"/>
    </source>
</evidence>
<dbReference type="EMBL" id="LN999832">
    <property type="protein sequence ID" value="CUX95881.1"/>
    <property type="molecule type" value="Genomic_DNA"/>
</dbReference>
<dbReference type="KEGG" id="ged:FVIR_GE00111"/>
<dbReference type="RefSeq" id="WP_067497564.1">
    <property type="nucleotide sequence ID" value="NZ_LN999832.1"/>
</dbReference>
<dbReference type="InterPro" id="IPR025714">
    <property type="entry name" value="Methyltranfer_dom"/>
</dbReference>
<dbReference type="InterPro" id="IPR050320">
    <property type="entry name" value="N5-glutamine_MTase"/>
</dbReference>
<proteinExistence type="inferred from homology"/>
<evidence type="ECO:0000256" key="4">
    <source>
        <dbReference type="ARBA" id="ARBA00048391"/>
    </source>
</evidence>
<dbReference type="GO" id="GO:0032259">
    <property type="term" value="P:methylation"/>
    <property type="evidence" value="ECO:0007669"/>
    <property type="project" value="UniProtKB-KW"/>
</dbReference>
<dbReference type="Proteomes" id="UP000095665">
    <property type="component" value="Chromosome I"/>
</dbReference>
<dbReference type="STRING" id="1070130.FVIR_GE00111"/>
<evidence type="ECO:0000259" key="7">
    <source>
        <dbReference type="Pfam" id="PF17827"/>
    </source>
</evidence>
<dbReference type="InterPro" id="IPR029063">
    <property type="entry name" value="SAM-dependent_MTases_sf"/>
</dbReference>
<name>A0A143WQI5_9ENTR</name>
<feature type="binding site" evidence="5">
    <location>
        <begin position="185"/>
        <end position="188"/>
    </location>
    <ligand>
        <name>substrate</name>
    </ligand>
</feature>
<dbReference type="PATRIC" id="fig|1070130.3.peg.180"/>
<keyword evidence="2 5" id="KW-0808">Transferase</keyword>
<dbReference type="NCBIfam" id="TIGR00536">
    <property type="entry name" value="hemK_fam"/>
    <property type="match status" value="1"/>
</dbReference>
<accession>A0A143WQI5</accession>
<dbReference type="HAMAP" id="MF_02126">
    <property type="entry name" value="RF_methyltr_PrmC"/>
    <property type="match status" value="1"/>
</dbReference>
<dbReference type="GO" id="GO:0003676">
    <property type="term" value="F:nucleic acid binding"/>
    <property type="evidence" value="ECO:0007669"/>
    <property type="project" value="InterPro"/>
</dbReference>
<dbReference type="InterPro" id="IPR019874">
    <property type="entry name" value="RF_methyltr_PrmC"/>
</dbReference>
<dbReference type="GO" id="GO:0102559">
    <property type="term" value="F:peptide chain release factor N(5)-glutamine methyltransferase activity"/>
    <property type="evidence" value="ECO:0007669"/>
    <property type="project" value="UniProtKB-EC"/>
</dbReference>
<feature type="binding site" evidence="5">
    <location>
        <position position="185"/>
    </location>
    <ligand>
        <name>S-adenosyl-L-methionine</name>
        <dbReference type="ChEBI" id="CHEBI:59789"/>
    </ligand>
</feature>
<organism evidence="8 9">
    <name type="scientific">Candidatus Gullanella endobia</name>
    <dbReference type="NCBI Taxonomy" id="1070130"/>
    <lineage>
        <taxon>Bacteria</taxon>
        <taxon>Pseudomonadati</taxon>
        <taxon>Pseudomonadota</taxon>
        <taxon>Gammaproteobacteria</taxon>
        <taxon>Enterobacterales</taxon>
        <taxon>Enterobacteriaceae</taxon>
        <taxon>Candidatus Gullanella</taxon>
    </lineage>
</organism>
<comment type="function">
    <text evidence="5">Methylates the class 1 translation termination release factors RF1/PrfA and RF2/PrfB on the glutamine residue of the universally conserved GGQ motif.</text>
</comment>
<dbReference type="FunFam" id="3.40.50.150:FF:000053">
    <property type="entry name" value="Release factor glutamine methyltransferase"/>
    <property type="match status" value="1"/>
</dbReference>
<evidence type="ECO:0000313" key="9">
    <source>
        <dbReference type="Proteomes" id="UP000095665"/>
    </source>
</evidence>
<comment type="catalytic activity">
    <reaction evidence="4 5">
        <text>L-glutaminyl-[peptide chain release factor] + S-adenosyl-L-methionine = N(5)-methyl-L-glutaminyl-[peptide chain release factor] + S-adenosyl-L-homocysteine + H(+)</text>
        <dbReference type="Rhea" id="RHEA:42896"/>
        <dbReference type="Rhea" id="RHEA-COMP:10271"/>
        <dbReference type="Rhea" id="RHEA-COMP:10272"/>
        <dbReference type="ChEBI" id="CHEBI:15378"/>
        <dbReference type="ChEBI" id="CHEBI:30011"/>
        <dbReference type="ChEBI" id="CHEBI:57856"/>
        <dbReference type="ChEBI" id="CHEBI:59789"/>
        <dbReference type="ChEBI" id="CHEBI:61891"/>
        <dbReference type="EC" id="2.1.1.297"/>
    </reaction>
</comment>
<reference evidence="9" key="1">
    <citation type="submission" date="2016-01" db="EMBL/GenBank/DDBJ databases">
        <authorList>
            <person name="Husnik F."/>
        </authorList>
    </citation>
    <scope>NUCLEOTIDE SEQUENCE [LARGE SCALE GENOMIC DNA]</scope>
</reference>
<dbReference type="PROSITE" id="PS00092">
    <property type="entry name" value="N6_MTASE"/>
    <property type="match status" value="1"/>
</dbReference>
<dbReference type="EC" id="2.1.1.297" evidence="5"/>
<dbReference type="CDD" id="cd02440">
    <property type="entry name" value="AdoMet_MTases"/>
    <property type="match status" value="1"/>
</dbReference>
<keyword evidence="1 5" id="KW-0489">Methyltransferase</keyword>
<protein>
    <recommendedName>
        <fullName evidence="5">Release factor glutamine methyltransferase</fullName>
        <shortName evidence="5">RF MTase</shortName>
        <ecNumber evidence="5">2.1.1.297</ecNumber>
    </recommendedName>
    <alternativeName>
        <fullName evidence="5">N5-glutamine methyltransferase PrmC</fullName>
    </alternativeName>
    <alternativeName>
        <fullName evidence="5">Protein-(glutamine-N5) MTase PrmC</fullName>
    </alternativeName>
    <alternativeName>
        <fullName evidence="5">Protein-glutamine N-methyltransferase PrmC</fullName>
    </alternativeName>
</protein>
<evidence type="ECO:0000256" key="3">
    <source>
        <dbReference type="ARBA" id="ARBA00022691"/>
    </source>
</evidence>
<dbReference type="Gene3D" id="1.10.8.10">
    <property type="entry name" value="DNA helicase RuvA subunit, C-terminal domain"/>
    <property type="match status" value="1"/>
</dbReference>
<feature type="domain" description="Methyltransferase" evidence="6">
    <location>
        <begin position="114"/>
        <end position="247"/>
    </location>
</feature>
<dbReference type="PANTHER" id="PTHR18895">
    <property type="entry name" value="HEMK METHYLTRANSFERASE"/>
    <property type="match status" value="1"/>
</dbReference>
<sequence length="285" mass="32430">MTWKQWLVHSVFRLSRSYSPSAKQDAEILLAQVTNTTRTHLLAFSETPLTKTEQAKLEILLSRRECGEPIAYLIGEHEFWSLPLRVSTDTLIPRPDTECLVQRALDLLLPSCANVLDLGTGSGAIALALASERPKWQVTGIDRLPNVVMLARNNAKRLGLKNIQFLEGNWFEPIQTKRYHLIVSNPPYIEINDPHLMQGDVRFEPHSALVSGEDGLQDLSAICRDVLAYLEPDGWLLLEHGWRQGQAVRDLIMNAGFIQVETIRDYCKNERISQGLYSQRRYNQN</sequence>
<evidence type="ECO:0000256" key="2">
    <source>
        <dbReference type="ARBA" id="ARBA00022679"/>
    </source>
</evidence>
<feature type="binding site" evidence="5">
    <location>
        <position position="170"/>
    </location>
    <ligand>
        <name>S-adenosyl-L-methionine</name>
        <dbReference type="ChEBI" id="CHEBI:59789"/>
    </ligand>
</feature>
<dbReference type="InterPro" id="IPR002052">
    <property type="entry name" value="DNA_methylase_N6_adenine_CS"/>
</dbReference>
<dbReference type="NCBIfam" id="TIGR03534">
    <property type="entry name" value="RF_mod_PrmC"/>
    <property type="match status" value="1"/>
</dbReference>
<dbReference type="InterPro" id="IPR004556">
    <property type="entry name" value="HemK-like"/>
</dbReference>
<evidence type="ECO:0000259" key="6">
    <source>
        <dbReference type="Pfam" id="PF13847"/>
    </source>
</evidence>
<dbReference type="Gene3D" id="3.40.50.150">
    <property type="entry name" value="Vaccinia Virus protein VP39"/>
    <property type="match status" value="1"/>
</dbReference>
<gene>
    <name evidence="5 8" type="primary">prmC</name>
    <name evidence="8" type="ORF">FVIR_GE00111</name>
</gene>
<dbReference type="InterPro" id="IPR040758">
    <property type="entry name" value="PrmC_N"/>
</dbReference>
<evidence type="ECO:0000256" key="5">
    <source>
        <dbReference type="HAMAP-Rule" id="MF_02126"/>
    </source>
</evidence>
<keyword evidence="9" id="KW-1185">Reference proteome</keyword>
<dbReference type="OrthoDB" id="9800643at2"/>
<feature type="binding site" evidence="5">
    <location>
        <position position="142"/>
    </location>
    <ligand>
        <name>S-adenosyl-L-methionine</name>
        <dbReference type="ChEBI" id="CHEBI:59789"/>
    </ligand>
</feature>
<dbReference type="SUPFAM" id="SSF53335">
    <property type="entry name" value="S-adenosyl-L-methionine-dependent methyltransferases"/>
    <property type="match status" value="1"/>
</dbReference>
<keyword evidence="3 5" id="KW-0949">S-adenosyl-L-methionine</keyword>
<comment type="similarity">
    <text evidence="5">Belongs to the protein N5-glutamine methyltransferase family. PrmC subfamily.</text>
</comment>
<feature type="domain" description="Release factor glutamine methyltransferase N-terminal" evidence="7">
    <location>
        <begin position="5"/>
        <end position="75"/>
    </location>
</feature>
<feature type="binding site" evidence="5">
    <location>
        <begin position="119"/>
        <end position="123"/>
    </location>
    <ligand>
        <name>S-adenosyl-L-methionine</name>
        <dbReference type="ChEBI" id="CHEBI:59789"/>
    </ligand>
</feature>